<evidence type="ECO:0000313" key="8">
    <source>
        <dbReference type="Proteomes" id="UP001166021"/>
    </source>
</evidence>
<protein>
    <submittedName>
        <fullName evidence="7">Glycoside hydrolase family 2</fullName>
    </submittedName>
</protein>
<evidence type="ECO:0000259" key="5">
    <source>
        <dbReference type="Pfam" id="PF02836"/>
    </source>
</evidence>
<dbReference type="InterPro" id="IPR017853">
    <property type="entry name" value="GH"/>
</dbReference>
<dbReference type="PANTHER" id="PTHR42732">
    <property type="entry name" value="BETA-GALACTOSIDASE"/>
    <property type="match status" value="1"/>
</dbReference>
<gene>
    <name evidence="7" type="ORF">HPE56_08440</name>
</gene>
<dbReference type="EMBL" id="JABTCF010000004">
    <property type="protein sequence ID" value="MBD0777819.1"/>
    <property type="molecule type" value="Genomic_DNA"/>
</dbReference>
<reference evidence="7" key="1">
    <citation type="submission" date="2020-05" db="EMBL/GenBank/DDBJ databases">
        <title>The draft genome sequence of Maribacter sp. ANRC-HE7.</title>
        <authorList>
            <person name="Mu L."/>
        </authorList>
    </citation>
    <scope>NUCLEOTIDE SEQUENCE</scope>
    <source>
        <strain evidence="7">ANRC-HE7</strain>
    </source>
</reference>
<dbReference type="Pfam" id="PF00703">
    <property type="entry name" value="Glyco_hydro_2"/>
    <property type="match status" value="1"/>
</dbReference>
<comment type="similarity">
    <text evidence="1">Belongs to the glycosyl hydrolase 2 family.</text>
</comment>
<dbReference type="InterPro" id="IPR013783">
    <property type="entry name" value="Ig-like_fold"/>
</dbReference>
<evidence type="ECO:0000259" key="4">
    <source>
        <dbReference type="Pfam" id="PF00703"/>
    </source>
</evidence>
<dbReference type="InterPro" id="IPR051913">
    <property type="entry name" value="GH2_Domain-Containing"/>
</dbReference>
<dbReference type="Pfam" id="PF02836">
    <property type="entry name" value="Glyco_hydro_2_C"/>
    <property type="match status" value="1"/>
</dbReference>
<evidence type="ECO:0000256" key="2">
    <source>
        <dbReference type="ARBA" id="ARBA00022801"/>
    </source>
</evidence>
<accession>A0ABR7UYY7</accession>
<dbReference type="SUPFAM" id="SSF49785">
    <property type="entry name" value="Galactose-binding domain-like"/>
    <property type="match status" value="1"/>
</dbReference>
<dbReference type="Pfam" id="PF02837">
    <property type="entry name" value="Glyco_hydro_2_N"/>
    <property type="match status" value="1"/>
</dbReference>
<feature type="domain" description="Glycoside hydrolase family 2 immunoglobulin-like beta-sandwich" evidence="4">
    <location>
        <begin position="280"/>
        <end position="410"/>
    </location>
</feature>
<dbReference type="GO" id="GO:0016787">
    <property type="term" value="F:hydrolase activity"/>
    <property type="evidence" value="ECO:0007669"/>
    <property type="project" value="UniProtKB-KW"/>
</dbReference>
<sequence length="1047" mass="121209">MQIRNIYTALLLSFMFFSGYCQEKKKTEDHFSKIGTRKTSTRIHLLEEKLPPVLANLYLPKMSGKKSAFQPMDKMDTPEELKRELSLMDAKFTPFMANFAPKLKATRKQLQFNELQWRIETVQDQQNFTETLQGKGDWTNVKIPHYGPPEGRATTYYFKTFELDSEMLNFESQFICFKGVDYRTKVFINGALVGVHEGFFAPFEFNISKHIKSGVNTVLIKVENDFSTLGSPDAVGAKQIGNKIYAATGLGWDDPDSGWHHCPPGMGIYQECYIESRNPIHINDVFVRPLPKEEAAEVWIEVNNFHKEYKKVKFNLSLYGQNFKDTIFQNLEYIPSTTYIPGVGDLAKPSDWQTSQLEMGYGVNFLKVKVPVKSPKIWNNEHPWLYQLQINLFDKADKLTDNKATQFGMRTFAIDTISVPKGQFYLNGEKIKLRGANTMGYMQQDVFKKDWKQLKEDILLAKICNLNFIRLTQRPVQPEIYEYADKLGIMLQTDLPLFGSLRPNLFAEGIKQAGEMERLVRNHPSNIMVTYMNERFPNGEGHPQRNMSEVEEYLRFYKACDQIVLQLNPDRVIKPADGDYDPPSPGLPDSHMYNIWYNGHALGLGELHKGYWQKVKPDWFYACGEFGSEALDSYQVIKKYWPKTWLPKNENEQWFPDKVVKAQTNRFHYMWYPTPVTLKDWINVSQNHQVWGTRLVTEAFRRDPNMMSFAIHLFIDAWPAGWMKALMDVDRIPKKAWFTYRDALAPIMVNLRTDRYKFYEGEEINIEAWLMNDLNIIPENHKIKWQLEQKGKVVASSESIPDFPLNSSKFQGFIKFKAPEVTKRSSYNLRMALFNENSEAISESLIELEIFPEIKTDENLKVFTANPKGKVGNLLKELREENNLDIASSKVILIDEISFYEENKQEIDNLVKQGKTVVFLELPVGEFTIGRDQVVVEKTVMGQYYFVSPQTDHSIVKDVQPFDFKFWYNDSKGLVSPILSTLLKVDGSWEPILKTGKTTWVDISGEYAAAMEMKSGLGKYRICQLKLNNRIKSNPTASIFVRRLLTK</sequence>
<dbReference type="SUPFAM" id="SSF51445">
    <property type="entry name" value="(Trans)glycosidases"/>
    <property type="match status" value="1"/>
</dbReference>
<comment type="caution">
    <text evidence="7">The sequence shown here is derived from an EMBL/GenBank/DDBJ whole genome shotgun (WGS) entry which is preliminary data.</text>
</comment>
<dbReference type="InterPro" id="IPR006103">
    <property type="entry name" value="Glyco_hydro_2_cat"/>
</dbReference>
<dbReference type="Gene3D" id="2.60.40.10">
    <property type="entry name" value="Immunoglobulins"/>
    <property type="match status" value="1"/>
</dbReference>
<name>A0ABR7UYY7_9FLAO</name>
<dbReference type="RefSeq" id="WP_188243333.1">
    <property type="nucleotide sequence ID" value="NZ_JABTCF010000004.1"/>
</dbReference>
<keyword evidence="3" id="KW-0326">Glycosidase</keyword>
<keyword evidence="8" id="KW-1185">Reference proteome</keyword>
<dbReference type="PANTHER" id="PTHR42732:SF1">
    <property type="entry name" value="BETA-MANNOSIDASE"/>
    <property type="match status" value="1"/>
</dbReference>
<evidence type="ECO:0000313" key="7">
    <source>
        <dbReference type="EMBL" id="MBD0777819.1"/>
    </source>
</evidence>
<dbReference type="Proteomes" id="UP001166021">
    <property type="component" value="Unassembled WGS sequence"/>
</dbReference>
<evidence type="ECO:0000256" key="3">
    <source>
        <dbReference type="ARBA" id="ARBA00023295"/>
    </source>
</evidence>
<dbReference type="SUPFAM" id="SSF49303">
    <property type="entry name" value="beta-Galactosidase/glucuronidase domain"/>
    <property type="match status" value="1"/>
</dbReference>
<proteinExistence type="inferred from homology"/>
<dbReference type="Gene3D" id="3.20.20.80">
    <property type="entry name" value="Glycosidases"/>
    <property type="match status" value="1"/>
</dbReference>
<dbReference type="InterPro" id="IPR036156">
    <property type="entry name" value="Beta-gal/glucu_dom_sf"/>
</dbReference>
<dbReference type="InterPro" id="IPR006104">
    <property type="entry name" value="Glyco_hydro_2_N"/>
</dbReference>
<dbReference type="InterPro" id="IPR008979">
    <property type="entry name" value="Galactose-bd-like_sf"/>
</dbReference>
<keyword evidence="2 7" id="KW-0378">Hydrolase</keyword>
<evidence type="ECO:0000259" key="6">
    <source>
        <dbReference type="Pfam" id="PF02837"/>
    </source>
</evidence>
<feature type="domain" description="Glycosyl hydrolases family 2 sugar binding" evidence="6">
    <location>
        <begin position="134"/>
        <end position="222"/>
    </location>
</feature>
<dbReference type="Gene3D" id="2.60.120.260">
    <property type="entry name" value="Galactose-binding domain-like"/>
    <property type="match status" value="1"/>
</dbReference>
<organism evidence="7 8">
    <name type="scientific">Maribacter aquimaris</name>
    <dbReference type="NCBI Taxonomy" id="2737171"/>
    <lineage>
        <taxon>Bacteria</taxon>
        <taxon>Pseudomonadati</taxon>
        <taxon>Bacteroidota</taxon>
        <taxon>Flavobacteriia</taxon>
        <taxon>Flavobacteriales</taxon>
        <taxon>Flavobacteriaceae</taxon>
        <taxon>Maribacter</taxon>
    </lineage>
</organism>
<dbReference type="InterPro" id="IPR006102">
    <property type="entry name" value="Ig-like_GH2"/>
</dbReference>
<evidence type="ECO:0000256" key="1">
    <source>
        <dbReference type="ARBA" id="ARBA00007401"/>
    </source>
</evidence>
<feature type="domain" description="Glycoside hydrolase family 2 catalytic" evidence="5">
    <location>
        <begin position="418"/>
        <end position="534"/>
    </location>
</feature>